<accession>A0ABS0B4B4</accession>
<reference evidence="1 2" key="1">
    <citation type="submission" date="2020-11" db="EMBL/GenBank/DDBJ databases">
        <title>Draft Genome Sequence and Secondary Metabolite Biosynthetic Potential of the Lysobacter niastensis Type strain DSM 18481.</title>
        <authorList>
            <person name="Turrini P."/>
            <person name="Artuso I."/>
            <person name="Tescari M."/>
            <person name="Lugli G.A."/>
            <person name="Frangipani E."/>
            <person name="Ventura M."/>
            <person name="Visca P."/>
        </authorList>
    </citation>
    <scope>NUCLEOTIDE SEQUENCE [LARGE SCALE GENOMIC DNA]</scope>
    <source>
        <strain evidence="1 2">DSM 18481</strain>
    </source>
</reference>
<name>A0ABS0B4B4_9GAMM</name>
<gene>
    <name evidence="1" type="ORF">IU514_05225</name>
</gene>
<keyword evidence="2" id="KW-1185">Reference proteome</keyword>
<sequence length="116" mass="12564">MAKSYLFLKPTQLPLSGRALTAESVSPIDSKEVAACLKQALPTLVWSSSTEASGETGEGWVEFAQPGEGATQSLALRCSLRSDYTPLVQRLCDQFGWVAFDETPMLYQPHSAPEAL</sequence>
<evidence type="ECO:0008006" key="3">
    <source>
        <dbReference type="Google" id="ProtNLM"/>
    </source>
</evidence>
<comment type="caution">
    <text evidence="1">The sequence shown here is derived from an EMBL/GenBank/DDBJ whole genome shotgun (WGS) entry which is preliminary data.</text>
</comment>
<evidence type="ECO:0000313" key="1">
    <source>
        <dbReference type="EMBL" id="MBF6023431.1"/>
    </source>
</evidence>
<dbReference type="EMBL" id="JADLZT010000003">
    <property type="protein sequence ID" value="MBF6023431.1"/>
    <property type="molecule type" value="Genomic_DNA"/>
</dbReference>
<organism evidence="1 2">
    <name type="scientific">Lysobacter niastensis</name>
    <dbReference type="NCBI Taxonomy" id="380629"/>
    <lineage>
        <taxon>Bacteria</taxon>
        <taxon>Pseudomonadati</taxon>
        <taxon>Pseudomonadota</taxon>
        <taxon>Gammaproteobacteria</taxon>
        <taxon>Lysobacterales</taxon>
        <taxon>Lysobacteraceae</taxon>
        <taxon>Lysobacter</taxon>
    </lineage>
</organism>
<proteinExistence type="predicted"/>
<protein>
    <recommendedName>
        <fullName evidence="3">DUF4279 domain-containing protein</fullName>
    </recommendedName>
</protein>
<evidence type="ECO:0000313" key="2">
    <source>
        <dbReference type="Proteomes" id="UP001429984"/>
    </source>
</evidence>
<dbReference type="RefSeq" id="WP_194930050.1">
    <property type="nucleotide sequence ID" value="NZ_JADLZT010000003.1"/>
</dbReference>
<dbReference type="Proteomes" id="UP001429984">
    <property type="component" value="Unassembled WGS sequence"/>
</dbReference>